<evidence type="ECO:0000313" key="4">
    <source>
        <dbReference type="EMBL" id="CAH0536963.1"/>
    </source>
</evidence>
<comment type="caution">
    <text evidence="4">The sequence shown here is derived from an EMBL/GenBank/DDBJ whole genome shotgun (WGS) entry which is preliminary data.</text>
</comment>
<organism evidence="4 5">
    <name type="scientific">Vibrio marisflavi CECT 7928</name>
    <dbReference type="NCBI Taxonomy" id="634439"/>
    <lineage>
        <taxon>Bacteria</taxon>
        <taxon>Pseudomonadati</taxon>
        <taxon>Pseudomonadota</taxon>
        <taxon>Gammaproteobacteria</taxon>
        <taxon>Vibrionales</taxon>
        <taxon>Vibrionaceae</taxon>
        <taxon>Vibrio</taxon>
    </lineage>
</organism>
<dbReference type="EMBL" id="CAKLDM010000001">
    <property type="protein sequence ID" value="CAH0536963.1"/>
    <property type="molecule type" value="Genomic_DNA"/>
</dbReference>
<proteinExistence type="predicted"/>
<keyword evidence="5" id="KW-1185">Reference proteome</keyword>
<feature type="domain" description="GGDEF" evidence="3">
    <location>
        <begin position="205"/>
        <end position="338"/>
    </location>
</feature>
<dbReference type="PANTHER" id="PTHR45138:SF2">
    <property type="entry name" value="DIGUANYLATE CYCLASE VDCA"/>
    <property type="match status" value="1"/>
</dbReference>
<feature type="coiled-coil region" evidence="2">
    <location>
        <begin position="130"/>
        <end position="178"/>
    </location>
</feature>
<dbReference type="CDD" id="cd01949">
    <property type="entry name" value="GGDEF"/>
    <property type="match status" value="1"/>
</dbReference>
<dbReference type="SUPFAM" id="SSF55073">
    <property type="entry name" value="Nucleotide cyclase"/>
    <property type="match status" value="1"/>
</dbReference>
<sequence length="338" mass="37786">MTDNDYKKATENLKKAVPLMMKNHVPVTPANYALWYTYVDKAIPNLNIEMDSAIEKYGICPPATGQDLYTNYIASRTEADSQELKASLELLLAETGSSMDDTLKGTSKFSKVINKSFSNLKRANDDGMTIEDIMEVVQELLSESKEIQNSTKFLSNYLQDASGEINRLKGKLSELQKDVLFDGLSGLYNRRAFDDDLFTLCHAQQTLCLILLDIDHFKGFNDEYGHLFGDTVIQQVAKRLKAASKEGISAYRFGGEEFALIIPNKPLSVAKQFAETVRKLIENISIKDKKTGNQIRNITASFGVAELEGSDSAEDIINRADSLMYEAKEAGRNRVFPE</sequence>
<dbReference type="NCBIfam" id="TIGR00254">
    <property type="entry name" value="GGDEF"/>
    <property type="match status" value="1"/>
</dbReference>
<protein>
    <recommendedName>
        <fullName evidence="1">diguanylate cyclase</fullName>
        <ecNumber evidence="1">2.7.7.65</ecNumber>
    </recommendedName>
</protein>
<dbReference type="Proteomes" id="UP000838748">
    <property type="component" value="Unassembled WGS sequence"/>
</dbReference>
<dbReference type="RefSeq" id="WP_237360215.1">
    <property type="nucleotide sequence ID" value="NZ_CAKLDM010000001.1"/>
</dbReference>
<dbReference type="SMART" id="SM00267">
    <property type="entry name" value="GGDEF"/>
    <property type="match status" value="1"/>
</dbReference>
<dbReference type="InterPro" id="IPR043128">
    <property type="entry name" value="Rev_trsase/Diguanyl_cyclase"/>
</dbReference>
<dbReference type="Gene3D" id="3.30.70.270">
    <property type="match status" value="1"/>
</dbReference>
<keyword evidence="2" id="KW-0175">Coiled coil</keyword>
<dbReference type="PROSITE" id="PS50887">
    <property type="entry name" value="GGDEF"/>
    <property type="match status" value="1"/>
</dbReference>
<dbReference type="PANTHER" id="PTHR45138">
    <property type="entry name" value="REGULATORY COMPONENTS OF SENSORY TRANSDUCTION SYSTEM"/>
    <property type="match status" value="1"/>
</dbReference>
<name>A0ABM9A0U7_9VIBR</name>
<accession>A0ABM9A0U7</accession>
<dbReference type="Pfam" id="PF00990">
    <property type="entry name" value="GGDEF"/>
    <property type="match status" value="1"/>
</dbReference>
<gene>
    <name evidence="4" type="primary">vdcA</name>
    <name evidence="4" type="ORF">VMF7928_00838</name>
</gene>
<keyword evidence="4" id="KW-0548">Nucleotidyltransferase</keyword>
<keyword evidence="4" id="KW-0808">Transferase</keyword>
<dbReference type="InterPro" id="IPR000160">
    <property type="entry name" value="GGDEF_dom"/>
</dbReference>
<dbReference type="EC" id="2.7.7.65" evidence="1"/>
<evidence type="ECO:0000256" key="1">
    <source>
        <dbReference type="ARBA" id="ARBA00012528"/>
    </source>
</evidence>
<dbReference type="GO" id="GO:0052621">
    <property type="term" value="F:diguanylate cyclase activity"/>
    <property type="evidence" value="ECO:0007669"/>
    <property type="project" value="UniProtKB-EC"/>
</dbReference>
<reference evidence="4" key="1">
    <citation type="submission" date="2021-11" db="EMBL/GenBank/DDBJ databases">
        <authorList>
            <person name="Rodrigo-Torres L."/>
            <person name="Arahal R. D."/>
            <person name="Lucena T."/>
        </authorList>
    </citation>
    <scope>NUCLEOTIDE SEQUENCE</scope>
    <source>
        <strain evidence="4">CECT 7928</strain>
    </source>
</reference>
<evidence type="ECO:0000256" key="2">
    <source>
        <dbReference type="SAM" id="Coils"/>
    </source>
</evidence>
<dbReference type="InterPro" id="IPR050469">
    <property type="entry name" value="Diguanylate_Cyclase"/>
</dbReference>
<dbReference type="InterPro" id="IPR029787">
    <property type="entry name" value="Nucleotide_cyclase"/>
</dbReference>
<evidence type="ECO:0000259" key="3">
    <source>
        <dbReference type="PROSITE" id="PS50887"/>
    </source>
</evidence>
<evidence type="ECO:0000313" key="5">
    <source>
        <dbReference type="Proteomes" id="UP000838748"/>
    </source>
</evidence>